<name>A0A4Y7TUK0_COPMI</name>
<gene>
    <name evidence="2" type="ORF">FA13DRAFT_1704963</name>
</gene>
<dbReference type="OrthoDB" id="3066826at2759"/>
<protein>
    <submittedName>
        <fullName evidence="2">Uncharacterized protein</fullName>
    </submittedName>
</protein>
<accession>A0A4Y7TUK0</accession>
<dbReference type="AlphaFoldDB" id="A0A4Y7TUK0"/>
<evidence type="ECO:0000256" key="1">
    <source>
        <dbReference type="SAM" id="MobiDB-lite"/>
    </source>
</evidence>
<keyword evidence="3" id="KW-1185">Reference proteome</keyword>
<feature type="region of interest" description="Disordered" evidence="1">
    <location>
        <begin position="47"/>
        <end position="101"/>
    </location>
</feature>
<sequence length="258" mass="27499">MSVFPNDLRSTSPYSLVSPLPWYPQSPNPSTSMAFESAISSPAYTALDTKPLLPPSPEGTRSPPLPSAATPTFVNAPTGAIVLPSDDKKDGNDPFADPFRHEDDIDKASITVAHSHHFATHLTGNITTPAATHPAPAYDPTIEEIHFAAERLALALEAAASREPEGRVKRALLKRARKVREQIGSLDTDPKSCEGRAKVVKMVGVGLLLVCTTPLYVYGAVIEGTGVVLQASGMALKGTGKGLKKLHIMTAEKLDLKF</sequence>
<dbReference type="EMBL" id="QPFP01000003">
    <property type="protein sequence ID" value="TEB37843.1"/>
    <property type="molecule type" value="Genomic_DNA"/>
</dbReference>
<feature type="compositionally biased region" description="Basic and acidic residues" evidence="1">
    <location>
        <begin position="85"/>
        <end position="101"/>
    </location>
</feature>
<reference evidence="2 3" key="1">
    <citation type="journal article" date="2019" name="Nat. Ecol. Evol.">
        <title>Megaphylogeny resolves global patterns of mushroom evolution.</title>
        <authorList>
            <person name="Varga T."/>
            <person name="Krizsan K."/>
            <person name="Foldi C."/>
            <person name="Dima B."/>
            <person name="Sanchez-Garcia M."/>
            <person name="Sanchez-Ramirez S."/>
            <person name="Szollosi G.J."/>
            <person name="Szarkandi J.G."/>
            <person name="Papp V."/>
            <person name="Albert L."/>
            <person name="Andreopoulos W."/>
            <person name="Angelini C."/>
            <person name="Antonin V."/>
            <person name="Barry K.W."/>
            <person name="Bougher N.L."/>
            <person name="Buchanan P."/>
            <person name="Buyck B."/>
            <person name="Bense V."/>
            <person name="Catcheside P."/>
            <person name="Chovatia M."/>
            <person name="Cooper J."/>
            <person name="Damon W."/>
            <person name="Desjardin D."/>
            <person name="Finy P."/>
            <person name="Geml J."/>
            <person name="Haridas S."/>
            <person name="Hughes K."/>
            <person name="Justo A."/>
            <person name="Karasinski D."/>
            <person name="Kautmanova I."/>
            <person name="Kiss B."/>
            <person name="Kocsube S."/>
            <person name="Kotiranta H."/>
            <person name="LaButti K.M."/>
            <person name="Lechner B.E."/>
            <person name="Liimatainen K."/>
            <person name="Lipzen A."/>
            <person name="Lukacs Z."/>
            <person name="Mihaltcheva S."/>
            <person name="Morgado L.N."/>
            <person name="Niskanen T."/>
            <person name="Noordeloos M.E."/>
            <person name="Ohm R.A."/>
            <person name="Ortiz-Santana B."/>
            <person name="Ovrebo C."/>
            <person name="Racz N."/>
            <person name="Riley R."/>
            <person name="Savchenko A."/>
            <person name="Shiryaev A."/>
            <person name="Soop K."/>
            <person name="Spirin V."/>
            <person name="Szebenyi C."/>
            <person name="Tomsovsky M."/>
            <person name="Tulloss R.E."/>
            <person name="Uehling J."/>
            <person name="Grigoriev I.V."/>
            <person name="Vagvolgyi C."/>
            <person name="Papp T."/>
            <person name="Martin F.M."/>
            <person name="Miettinen O."/>
            <person name="Hibbett D.S."/>
            <person name="Nagy L.G."/>
        </authorList>
    </citation>
    <scope>NUCLEOTIDE SEQUENCE [LARGE SCALE GENOMIC DNA]</scope>
    <source>
        <strain evidence="2 3">FP101781</strain>
    </source>
</reference>
<evidence type="ECO:0000313" key="2">
    <source>
        <dbReference type="EMBL" id="TEB37843.1"/>
    </source>
</evidence>
<proteinExistence type="predicted"/>
<evidence type="ECO:0000313" key="3">
    <source>
        <dbReference type="Proteomes" id="UP000298030"/>
    </source>
</evidence>
<dbReference type="Proteomes" id="UP000298030">
    <property type="component" value="Unassembled WGS sequence"/>
</dbReference>
<organism evidence="2 3">
    <name type="scientific">Coprinellus micaceus</name>
    <name type="common">Glistening ink-cap mushroom</name>
    <name type="synonym">Coprinus micaceus</name>
    <dbReference type="NCBI Taxonomy" id="71717"/>
    <lineage>
        <taxon>Eukaryota</taxon>
        <taxon>Fungi</taxon>
        <taxon>Dikarya</taxon>
        <taxon>Basidiomycota</taxon>
        <taxon>Agaricomycotina</taxon>
        <taxon>Agaricomycetes</taxon>
        <taxon>Agaricomycetidae</taxon>
        <taxon>Agaricales</taxon>
        <taxon>Agaricineae</taxon>
        <taxon>Psathyrellaceae</taxon>
        <taxon>Coprinellus</taxon>
    </lineage>
</organism>
<comment type="caution">
    <text evidence="2">The sequence shown here is derived from an EMBL/GenBank/DDBJ whole genome shotgun (WGS) entry which is preliminary data.</text>
</comment>